<proteinExistence type="predicted"/>
<reference evidence="2" key="1">
    <citation type="submission" date="2016-08" db="EMBL/GenBank/DDBJ databases">
        <authorList>
            <person name="Seilhamer J.J."/>
        </authorList>
    </citation>
    <scope>NUCLEOTIDE SEQUENCE</scope>
    <source>
        <strain evidence="2">86</strain>
    </source>
</reference>
<dbReference type="EMBL" id="FMJE01000005">
    <property type="protein sequence ID" value="SCM82526.1"/>
    <property type="molecule type" value="Genomic_DNA"/>
</dbReference>
<sequence>MIQTVQQSLLIIAVIAFGTLLTRALPFILFPDSNKTPAYILYLGKTLPFAAIGLLIVYCLKNVSPLAAPYGIPEAIAIGAIVLLHLKLNNTLLSIGGGTVLYMFLVQLAFG</sequence>
<organism evidence="2">
    <name type="scientific">uncultured Sporomusa sp</name>
    <dbReference type="NCBI Taxonomy" id="307249"/>
    <lineage>
        <taxon>Bacteria</taxon>
        <taxon>Bacillati</taxon>
        <taxon>Bacillota</taxon>
        <taxon>Negativicutes</taxon>
        <taxon>Selenomonadales</taxon>
        <taxon>Sporomusaceae</taxon>
        <taxon>Sporomusa</taxon>
        <taxon>environmental samples</taxon>
    </lineage>
</organism>
<dbReference type="Pfam" id="PF05437">
    <property type="entry name" value="AzlD"/>
    <property type="match status" value="1"/>
</dbReference>
<evidence type="ECO:0000313" key="2">
    <source>
        <dbReference type="EMBL" id="SCM82526.1"/>
    </source>
</evidence>
<dbReference type="AlphaFoldDB" id="A0A212LYD6"/>
<gene>
    <name evidence="2" type="primary">azlD</name>
    <name evidence="2" type="ORF">KL86SPO_50297</name>
</gene>
<dbReference type="InterPro" id="IPR008407">
    <property type="entry name" value="Brnchd-chn_aa_trnsp_AzlD"/>
</dbReference>
<accession>A0A212LYD6</accession>
<evidence type="ECO:0000256" key="1">
    <source>
        <dbReference type="SAM" id="Phobius"/>
    </source>
</evidence>
<protein>
    <submittedName>
        <fullName evidence="2">Branched-chain amino acid transport protein AzlD</fullName>
    </submittedName>
</protein>
<keyword evidence="1" id="KW-1133">Transmembrane helix</keyword>
<keyword evidence="1" id="KW-0812">Transmembrane</keyword>
<dbReference type="RefSeq" id="WP_288185184.1">
    <property type="nucleotide sequence ID" value="NZ_LT608335.1"/>
</dbReference>
<feature type="transmembrane region" description="Helical" evidence="1">
    <location>
        <begin position="92"/>
        <end position="110"/>
    </location>
</feature>
<dbReference type="PIRSF" id="PIRSF003203">
    <property type="entry name" value="AzlD"/>
    <property type="match status" value="1"/>
</dbReference>
<feature type="transmembrane region" description="Helical" evidence="1">
    <location>
        <begin position="40"/>
        <end position="60"/>
    </location>
</feature>
<name>A0A212LYD6_9FIRM</name>
<keyword evidence="1" id="KW-0472">Membrane</keyword>
<feature type="transmembrane region" description="Helical" evidence="1">
    <location>
        <begin position="67"/>
        <end position="86"/>
    </location>
</feature>